<keyword evidence="1" id="KW-0812">Transmembrane</keyword>
<reference evidence="2 3" key="1">
    <citation type="submission" date="2019-09" db="EMBL/GenBank/DDBJ databases">
        <title>Parvibaculum sedimenti sp. nov., isolated from sediment.</title>
        <authorList>
            <person name="Wang Y."/>
        </authorList>
    </citation>
    <scope>NUCLEOTIDE SEQUENCE [LARGE SCALE GENOMIC DNA]</scope>
    <source>
        <strain evidence="2 3">HXT-9</strain>
    </source>
</reference>
<sequence>MAGWDIIFEPSVPPALILALAMTGIAVLLYSAYRRARGAPWRAAALAITLIALVNPTMRQEDRQPVPDVAAIVVDRSDSMNIGARPQEAQAALARVEADLKSIKGIDTRVVYVEGGSEGTDESGEGTRAFAALEQALSDVPRERVAGAIIITDGEVHDAPKNAKALGFDAPVHSLIVGRKNEKDRRLTILEAPRFGIVDEPMKLAFRVDDTGAEGQGKAEAPVTISVDGKEMMRTDVVIGQKTEVTLSLKHGGPNVIEIDAAPGTDELTLLNNRAVVVANGIRDRLRVLLISGEPHPGERTWRNLLKADPSVDLVHFTILRPPEKQDNTPINELSLIAFPTRELFVDKLDEFDLIIFDRFKRQGILPLEYLSNIARYVEDGGAVLDAAGPAFASPYSLYRTPLAAVLPAQPTGEVTLGGFRPEVTETGRKHPVTADLPGADGPSPKWGRWFRVIDSKVDRGEVLMSAPGGRPLMVLDHAGKGRVAQLLSDQIWLWSRGYEGGGPQAELLRRLAHWLMKEPDLEEENLAASMEGATLAVKRRTMADATSPAEVTLPSGKVVELPLEKTAPGRFEGRMPAKELGLYRVAQEGLNAVTAAGPLNPKEFADVRATDAILKPIANATGGGTYWVGENAADTPQVRGVRPDHDAAGDNWIGLKRNDQYLVNAVRQVPLLSGPIALILILGALALAWRREGR</sequence>
<feature type="transmembrane region" description="Helical" evidence="1">
    <location>
        <begin position="12"/>
        <end position="32"/>
    </location>
</feature>
<dbReference type="PANTHER" id="PTHR37947">
    <property type="entry name" value="BLL2462 PROTEIN"/>
    <property type="match status" value="1"/>
</dbReference>
<accession>A0A6N6VIA1</accession>
<feature type="transmembrane region" description="Helical" evidence="1">
    <location>
        <begin position="670"/>
        <end position="690"/>
    </location>
</feature>
<comment type="caution">
    <text evidence="2">The sequence shown here is derived from an EMBL/GenBank/DDBJ whole genome shotgun (WGS) entry which is preliminary data.</text>
</comment>
<organism evidence="2 3">
    <name type="scientific">Parvibaculum sedimenti</name>
    <dbReference type="NCBI Taxonomy" id="2608632"/>
    <lineage>
        <taxon>Bacteria</taxon>
        <taxon>Pseudomonadati</taxon>
        <taxon>Pseudomonadota</taxon>
        <taxon>Alphaproteobacteria</taxon>
        <taxon>Hyphomicrobiales</taxon>
        <taxon>Parvibaculaceae</taxon>
        <taxon>Parvibaculum</taxon>
    </lineage>
</organism>
<keyword evidence="1" id="KW-1133">Transmembrane helix</keyword>
<keyword evidence="3" id="KW-1185">Reference proteome</keyword>
<evidence type="ECO:0008006" key="4">
    <source>
        <dbReference type="Google" id="ProtNLM"/>
    </source>
</evidence>
<dbReference type="RefSeq" id="WP_152216648.1">
    <property type="nucleotide sequence ID" value="NZ_JBAQYD010000257.1"/>
</dbReference>
<protein>
    <recommendedName>
        <fullName evidence="4">Glutamine amidotransferase domain-containing protein</fullName>
    </recommendedName>
</protein>
<name>A0A6N6VIA1_9HYPH</name>
<gene>
    <name evidence="2" type="ORF">F2P47_12210</name>
</gene>
<dbReference type="Gene3D" id="3.40.50.880">
    <property type="match status" value="1"/>
</dbReference>
<evidence type="ECO:0000256" key="1">
    <source>
        <dbReference type="SAM" id="Phobius"/>
    </source>
</evidence>
<dbReference type="Proteomes" id="UP000468901">
    <property type="component" value="Unassembled WGS sequence"/>
</dbReference>
<dbReference type="InterPro" id="IPR029062">
    <property type="entry name" value="Class_I_gatase-like"/>
</dbReference>
<dbReference type="AlphaFoldDB" id="A0A6N6VIA1"/>
<dbReference type="SUPFAM" id="SSF52317">
    <property type="entry name" value="Class I glutamine amidotransferase-like"/>
    <property type="match status" value="1"/>
</dbReference>
<feature type="transmembrane region" description="Helical" evidence="1">
    <location>
        <begin position="39"/>
        <end position="58"/>
    </location>
</feature>
<evidence type="ECO:0000313" key="2">
    <source>
        <dbReference type="EMBL" id="KAB7739476.1"/>
    </source>
</evidence>
<keyword evidence="1" id="KW-0472">Membrane</keyword>
<dbReference type="PANTHER" id="PTHR37947:SF1">
    <property type="entry name" value="BLL2462 PROTEIN"/>
    <property type="match status" value="1"/>
</dbReference>
<evidence type="ECO:0000313" key="3">
    <source>
        <dbReference type="Proteomes" id="UP000468901"/>
    </source>
</evidence>
<dbReference type="EMBL" id="WESC01000010">
    <property type="protein sequence ID" value="KAB7739476.1"/>
    <property type="molecule type" value="Genomic_DNA"/>
</dbReference>
<proteinExistence type="predicted"/>